<comment type="catalytic activity">
    <reaction evidence="6 7">
        <text>RNA(n) + a ribonucleoside 5'-triphosphate = RNA(n+1) + diphosphate</text>
        <dbReference type="Rhea" id="RHEA:21248"/>
        <dbReference type="Rhea" id="RHEA-COMP:14527"/>
        <dbReference type="Rhea" id="RHEA-COMP:17342"/>
        <dbReference type="ChEBI" id="CHEBI:33019"/>
        <dbReference type="ChEBI" id="CHEBI:61557"/>
        <dbReference type="ChEBI" id="CHEBI:140395"/>
        <dbReference type="EC" id="2.7.7.48"/>
    </reaction>
</comment>
<feature type="compositionally biased region" description="Polar residues" evidence="8">
    <location>
        <begin position="87"/>
        <end position="98"/>
    </location>
</feature>
<keyword evidence="3 7" id="KW-0808">Transferase</keyword>
<dbReference type="EC" id="2.7.7.48" evidence="7"/>
<feature type="region of interest" description="Disordered" evidence="8">
    <location>
        <begin position="824"/>
        <end position="844"/>
    </location>
</feature>
<comment type="similarity">
    <text evidence="1">Belongs to the totiviridae RNA-directed RNA polymerase family.</text>
</comment>
<sequence length="1900" mass="210829">MHSRRNKICRDEDTRGSGRLLNNIYTGMGTPGEEKCSLHNKYTGIGTPGEGKCSLKDSSSGRNEHPETYKKRSRQTAASSRDGANKVGQNNSAGNSKRTITECGKSHKQQGQAVGCPHLKRAVCAKDSCNGESIPCACRRLPTNRQAGAAHAAIDKRLLGTPALQFYKLKGMVRCSGQARLARGVASQLTTSVAGPMDVRALYGYKSDYYEVHKRIGAYINSSGILQLTVKDGHPGVVATATYAVSGDVAPTSKVREGIWLGWNSKPWKLGSRPGPSWQPNCPSQINEEMKRLSIRDYKLGPMQSVLDKVDKEHLSAIALGFLNALEIGDNHIALLFALAGYLTECSWAEQINAKKEMNVDNAVYPRCITRWDDTAAMDAFVTRTANVVATQSGSSAAALLWAAAGAQLPKWSVHKAGKKYMLPWSTMQLEPTAQVIVGLSERPDFDTIPSEPLQVATIISEYVTRNALNEQWEVAMDLAAILPWCREEAWTKQLPKARHVTDFYSTYTSIRAQGIGLEGGVRIVTHINTGCASSVLTGLAIRSSIQCMINKDMGVNGMHSIGAQAKKAMLTAPMNYAQLAEEGRDRAAVLNNAMDSIMFLAGEVNDLYAQRAKQVHNATRVTLLANSLLGCQNDWASKALLEGWSFDPVMIGMTMLEVSAKDRMLYKLSGLDNVKQHIPVGKLPAGIPSGTSPVNLMTPAQVRRLTELAGRKLKLTLERVDFEISAWQVPRELFVGYHQYADVTSDGTAPDVDIREWDDVFPGPSAEPSAHEDQADVPEGDGSTGNDERDFEDAAEGQETGELGAAEVQQPKMMRIVKVPSLSGAITPRPANSSTATTPNGRKQTDLYARLASVKSASPQKHDTPVSSSRHRLNFHAETTPSPTKSKGKALDLIEETLGITGRESEDFKEQLATGMLQSSYKTQEGDELFDVRDTELVESQDDGWCGVHAIINSYTGMTGKKDYTVHKLKDVAREMLGYNGDVGGLTEEHMAYLASQIGHGLAFYDEQGKYVRRIGKPSRLLPIRWQGEGHVVGYKLRHSRKRPAGQQYRVRVSGTISMAALSSKLPDILDADADQDWPIALSHVLGPNWQVDYKSWLTVKNKILARDSSVDSTELVLLLASGPKPKGWTASKLWISWRKGKLGNHGWPTQLVSCPGLMPTVQETKSWERSREISPSMVGVKEVTDSAWWPQWMSNLWMKPGLAAQESYREQLNERFPVARAAGEGGARIRAHEAIAEYGSDVKRAWPRSYKAILSTPGRDNQSVTTGIMGLYAAAVDARPDIDRTIAACWRSTNRVDALKRVATWAEKAGLIRLTYINMWTARTTEEADWDAEEANRTSEPPVLRNPAGEDVSFKVERAITQIVMSIDYRSKTPLKSETWPEFWARRAEWAVSGAFQSSTGLKQSIVKPFIKDAGWEGRPNKRLAVDLLPNDLWQSLKLHPPRITAYPHTKRNELGNKARAIYGTDFESYAISAYAADGFEVRMLDQFEEMRPTAQTWFQTILDLTQHRNDGEMMAGFDYADFNIQHSNDSMCWFYEARAKWWQCAPISEEAKADKIWACNWMAQAVKNQVVIHKLTGREYRTTRGMFSGIRDTTNMNTLLSRAYDNVVQDEWREYIGGKVTGGRFYGDDLHQGPCTIDKAYRLMQAKRKANLVAQLTKCEVGQDIQYLRVRYGPGRAEASVQRSIASAVNGNWEVRGHQGREQGLQGVVQTLVARGFPTKGLLRLLVRAVARNRLQKLPDQEDTTCTILPKSNTYDVDEPILAYRIPARYRRRFKATPILIQHLNKECESYVVKLTERQQKSIVRAAYAQLGIEDDGGMAQGITLDARRNNGTNLRIPIDSTTVSYAQSRKAYIHELLGIGQVPDKNIMATRDPLQPYAISGSLTEELQYPKIRVMI</sequence>
<accession>A0A6G9ELW2</accession>
<keyword evidence="7" id="KW-0693">Viral RNA replication</keyword>
<keyword evidence="5 7" id="KW-0547">Nucleotide-binding</keyword>
<protein>
    <recommendedName>
        <fullName evidence="7">RNA-directed RNA polymerase</fullName>
        <ecNumber evidence="7">2.7.7.48</ecNumber>
    </recommendedName>
</protein>
<evidence type="ECO:0000256" key="3">
    <source>
        <dbReference type="ARBA" id="ARBA00022679"/>
    </source>
</evidence>
<evidence type="ECO:0000256" key="4">
    <source>
        <dbReference type="ARBA" id="ARBA00022695"/>
    </source>
</evidence>
<dbReference type="GO" id="GO:0003968">
    <property type="term" value="F:RNA-directed RNA polymerase activity"/>
    <property type="evidence" value="ECO:0007669"/>
    <property type="project" value="UniProtKB-KW"/>
</dbReference>
<evidence type="ECO:0000256" key="8">
    <source>
        <dbReference type="SAM" id="MobiDB-lite"/>
    </source>
</evidence>
<dbReference type="Pfam" id="PF02123">
    <property type="entry name" value="RdRP_4"/>
    <property type="match status" value="1"/>
</dbReference>
<dbReference type="GO" id="GO:0003723">
    <property type="term" value="F:RNA binding"/>
    <property type="evidence" value="ECO:0007669"/>
    <property type="project" value="InterPro"/>
</dbReference>
<feature type="region of interest" description="Disordered" evidence="8">
    <location>
        <begin position="47"/>
        <end position="102"/>
    </location>
</feature>
<evidence type="ECO:0000256" key="7">
    <source>
        <dbReference type="RuleBase" id="RU364050"/>
    </source>
</evidence>
<evidence type="ECO:0000256" key="1">
    <source>
        <dbReference type="ARBA" id="ARBA00010455"/>
    </source>
</evidence>
<dbReference type="InterPro" id="IPR043502">
    <property type="entry name" value="DNA/RNA_pol_sf"/>
</dbReference>
<feature type="region of interest" description="Disordered" evidence="8">
    <location>
        <begin position="1330"/>
        <end position="1350"/>
    </location>
</feature>
<keyword evidence="4 7" id="KW-0548">Nucleotidyltransferase</keyword>
<proteinExistence type="inferred from homology"/>
<dbReference type="EMBL" id="MN628285">
    <property type="protein sequence ID" value="QIP68069.1"/>
    <property type="molecule type" value="Genomic_RNA"/>
</dbReference>
<dbReference type="GO" id="GO:0006351">
    <property type="term" value="P:DNA-templated transcription"/>
    <property type="evidence" value="ECO:0007669"/>
    <property type="project" value="InterPro"/>
</dbReference>
<feature type="compositionally biased region" description="Polar residues" evidence="8">
    <location>
        <begin position="831"/>
        <end position="843"/>
    </location>
</feature>
<dbReference type="SUPFAM" id="SSF56672">
    <property type="entry name" value="DNA/RNA polymerases"/>
    <property type="match status" value="1"/>
</dbReference>
<reference evidence="9" key="1">
    <citation type="submission" date="2019-10" db="EMBL/GenBank/DDBJ databases">
        <title>The virome associated to Eryshiphales from vegetable crops in Italy.</title>
        <authorList>
            <person name="Chiapello M."/>
            <person name="Turina M."/>
        </authorList>
    </citation>
    <scope>NUCLEOTIDE SEQUENCE</scope>
    <source>
        <strain evidence="9">PM-A_DN31400</strain>
    </source>
</reference>
<keyword evidence="2 7" id="KW-0696">RNA-directed RNA polymerase</keyword>
<evidence type="ECO:0000313" key="9">
    <source>
        <dbReference type="EMBL" id="QIP68069.1"/>
    </source>
</evidence>
<evidence type="ECO:0000256" key="2">
    <source>
        <dbReference type="ARBA" id="ARBA00022484"/>
    </source>
</evidence>
<dbReference type="InterPro" id="IPR001795">
    <property type="entry name" value="RNA-dir_pol_luteovirus"/>
</dbReference>
<evidence type="ECO:0000256" key="5">
    <source>
        <dbReference type="ARBA" id="ARBA00022741"/>
    </source>
</evidence>
<feature type="region of interest" description="Disordered" evidence="8">
    <location>
        <begin position="749"/>
        <end position="791"/>
    </location>
</feature>
<organism evidence="9">
    <name type="scientific">Erysiphales associated toti-like virus 2</name>
    <dbReference type="NCBI Taxonomy" id="2719862"/>
    <lineage>
        <taxon>Viruses</taxon>
        <taxon>Riboviria</taxon>
        <taxon>Orthornavirae</taxon>
        <taxon>Duplornaviricota</taxon>
        <taxon>Chrymotiviricetes</taxon>
        <taxon>Ghabrivirales</taxon>
        <taxon>Totiviridae</taxon>
    </lineage>
</organism>
<evidence type="ECO:0000256" key="6">
    <source>
        <dbReference type="ARBA" id="ARBA00048744"/>
    </source>
</evidence>
<dbReference type="GO" id="GO:0000166">
    <property type="term" value="F:nucleotide binding"/>
    <property type="evidence" value="ECO:0007669"/>
    <property type="project" value="UniProtKB-KW"/>
</dbReference>
<name>A0A6G9ELW2_9VIRU</name>